<feature type="transmembrane region" description="Helical" evidence="6">
    <location>
        <begin position="155"/>
        <end position="174"/>
    </location>
</feature>
<feature type="transmembrane region" description="Helical" evidence="6">
    <location>
        <begin position="249"/>
        <end position="271"/>
    </location>
</feature>
<keyword evidence="4 6" id="KW-1133">Transmembrane helix</keyword>
<feature type="transmembrane region" description="Helical" evidence="6">
    <location>
        <begin position="333"/>
        <end position="353"/>
    </location>
</feature>
<dbReference type="Pfam" id="PF01943">
    <property type="entry name" value="Polysacc_synt"/>
    <property type="match status" value="1"/>
</dbReference>
<evidence type="ECO:0000256" key="5">
    <source>
        <dbReference type="ARBA" id="ARBA00023136"/>
    </source>
</evidence>
<protein>
    <submittedName>
        <fullName evidence="7">Unannotated protein</fullName>
    </submittedName>
</protein>
<dbReference type="PANTHER" id="PTHR30250:SF11">
    <property type="entry name" value="O-ANTIGEN TRANSPORTER-RELATED"/>
    <property type="match status" value="1"/>
</dbReference>
<dbReference type="EMBL" id="CAFBMX010000001">
    <property type="protein sequence ID" value="CAB4913974.1"/>
    <property type="molecule type" value="Genomic_DNA"/>
</dbReference>
<feature type="transmembrane region" description="Helical" evidence="6">
    <location>
        <begin position="291"/>
        <end position="313"/>
    </location>
</feature>
<evidence type="ECO:0000256" key="2">
    <source>
        <dbReference type="ARBA" id="ARBA00022475"/>
    </source>
</evidence>
<evidence type="ECO:0000256" key="4">
    <source>
        <dbReference type="ARBA" id="ARBA00022989"/>
    </source>
</evidence>
<gene>
    <name evidence="7" type="ORF">UFOPK3674_00106</name>
</gene>
<feature type="transmembrane region" description="Helical" evidence="6">
    <location>
        <begin position="419"/>
        <end position="439"/>
    </location>
</feature>
<keyword evidence="5 6" id="KW-0472">Membrane</keyword>
<dbReference type="AlphaFoldDB" id="A0A6J7H311"/>
<feature type="transmembrane region" description="Helical" evidence="6">
    <location>
        <begin position="386"/>
        <end position="407"/>
    </location>
</feature>
<feature type="transmembrane region" description="Helical" evidence="6">
    <location>
        <begin position="84"/>
        <end position="108"/>
    </location>
</feature>
<name>A0A6J7H311_9ZZZZ</name>
<evidence type="ECO:0000256" key="3">
    <source>
        <dbReference type="ARBA" id="ARBA00022692"/>
    </source>
</evidence>
<reference evidence="7" key="1">
    <citation type="submission" date="2020-05" db="EMBL/GenBank/DDBJ databases">
        <authorList>
            <person name="Chiriac C."/>
            <person name="Salcher M."/>
            <person name="Ghai R."/>
            <person name="Kavagutti S V."/>
        </authorList>
    </citation>
    <scope>NUCLEOTIDE SEQUENCE</scope>
</reference>
<feature type="transmembrane region" description="Helical" evidence="6">
    <location>
        <begin position="451"/>
        <end position="470"/>
    </location>
</feature>
<sequence>MEGSQLKRLAASGLAYQASALLAAFLALFTLPLYTRHLTEAQFGYAETLLTLVILASILLRFGMGETLVRLWFDDDHPDRRRHLARTATGFVFLTSTVALAAGVALAGPLSDLILGTRDATLMAFGVFGIWAFTNLEMAYTLLRVQERRRTYMRAAIINVLLTVALTVLLVVVFDEGARGYVLGNYAASAAVLIGLWALALREHIGIPVQRLALGPLVRYGGPLIPADAAAFLLNVVDRAYLLRAESPAAAGLYSVAIKLATGVILLVRGFQLAWPPLAYSITDDREAGRLYARVTTTYLIVTGVAVGAFELLGRWLVRLLAAPSFYPAYEALPWLALGWALYGLYLVLVTIAGRARVTVRALPAALVGLVVNVLLLVTLVDPLGIRGAAIALCGAYVAMLGALFALTRRAFHVPFEWMRLVLLTCIVGGLSIAGNLLLPTSGVGGLASRIAVAALIPAVLLLAGVIRRAELRSALGLLRAARSASA</sequence>
<organism evidence="7">
    <name type="scientific">freshwater metagenome</name>
    <dbReference type="NCBI Taxonomy" id="449393"/>
    <lineage>
        <taxon>unclassified sequences</taxon>
        <taxon>metagenomes</taxon>
        <taxon>ecological metagenomes</taxon>
    </lineage>
</organism>
<dbReference type="InterPro" id="IPR050833">
    <property type="entry name" value="Poly_Biosynth_Transport"/>
</dbReference>
<feature type="transmembrane region" description="Helical" evidence="6">
    <location>
        <begin position="9"/>
        <end position="31"/>
    </location>
</feature>
<dbReference type="GO" id="GO:0005886">
    <property type="term" value="C:plasma membrane"/>
    <property type="evidence" value="ECO:0007669"/>
    <property type="project" value="UniProtKB-SubCell"/>
</dbReference>
<keyword evidence="3 6" id="KW-0812">Transmembrane</keyword>
<feature type="transmembrane region" description="Helical" evidence="6">
    <location>
        <begin position="186"/>
        <end position="205"/>
    </location>
</feature>
<proteinExistence type="predicted"/>
<dbReference type="InterPro" id="IPR002797">
    <property type="entry name" value="Polysacc_synth"/>
</dbReference>
<feature type="transmembrane region" description="Helical" evidence="6">
    <location>
        <begin position="120"/>
        <end position="143"/>
    </location>
</feature>
<feature type="transmembrane region" description="Helical" evidence="6">
    <location>
        <begin position="217"/>
        <end position="237"/>
    </location>
</feature>
<evidence type="ECO:0000256" key="1">
    <source>
        <dbReference type="ARBA" id="ARBA00004651"/>
    </source>
</evidence>
<keyword evidence="2" id="KW-1003">Cell membrane</keyword>
<dbReference type="PANTHER" id="PTHR30250">
    <property type="entry name" value="PST FAMILY PREDICTED COLANIC ACID TRANSPORTER"/>
    <property type="match status" value="1"/>
</dbReference>
<feature type="transmembrane region" description="Helical" evidence="6">
    <location>
        <begin position="43"/>
        <end position="63"/>
    </location>
</feature>
<evidence type="ECO:0000256" key="6">
    <source>
        <dbReference type="SAM" id="Phobius"/>
    </source>
</evidence>
<accession>A0A6J7H311</accession>
<comment type="subcellular location">
    <subcellularLocation>
        <location evidence="1">Cell membrane</location>
        <topology evidence="1">Multi-pass membrane protein</topology>
    </subcellularLocation>
</comment>
<evidence type="ECO:0000313" key="7">
    <source>
        <dbReference type="EMBL" id="CAB4913974.1"/>
    </source>
</evidence>
<feature type="transmembrane region" description="Helical" evidence="6">
    <location>
        <begin position="360"/>
        <end position="380"/>
    </location>
</feature>